<dbReference type="SUPFAM" id="SSF52058">
    <property type="entry name" value="L domain-like"/>
    <property type="match status" value="1"/>
</dbReference>
<accession>A0ABN8GVE7</accession>
<evidence type="ECO:0000313" key="1">
    <source>
        <dbReference type="EMBL" id="CAH1216826.1"/>
    </source>
</evidence>
<evidence type="ECO:0008006" key="3">
    <source>
        <dbReference type="Google" id="ProtNLM"/>
    </source>
</evidence>
<organism evidence="1 2">
    <name type="scientific">Paenibacillus allorhizoplanae</name>
    <dbReference type="NCBI Taxonomy" id="2905648"/>
    <lineage>
        <taxon>Bacteria</taxon>
        <taxon>Bacillati</taxon>
        <taxon>Bacillota</taxon>
        <taxon>Bacilli</taxon>
        <taxon>Bacillales</taxon>
        <taxon>Paenibacillaceae</taxon>
        <taxon>Paenibacillus</taxon>
    </lineage>
</organism>
<dbReference type="RefSeq" id="WP_236290655.1">
    <property type="nucleotide sequence ID" value="NZ_CAKMMW010000015.1"/>
</dbReference>
<comment type="caution">
    <text evidence="1">The sequence shown here is derived from an EMBL/GenBank/DDBJ whole genome shotgun (WGS) entry which is preliminary data.</text>
</comment>
<evidence type="ECO:0000313" key="2">
    <source>
        <dbReference type="Proteomes" id="UP000838821"/>
    </source>
</evidence>
<gene>
    <name evidence="1" type="ORF">PAECIP111891_04484</name>
</gene>
<sequence length="170" mass="19089">MVFFLSSAHPVLNESIIQPITHITHVNTCIKPLAPIKQLDLQSARTEDIDGIAECHTLKSLDLLHSKDIDFAKWNRVPLESLGIVQGRFKELGNTSQVRSLKKMRLLGCCSLERFTGDNSRITWMWIDGSKKLDLRTVQTFQGIEAIAVIGNSNETALSEIVMFKSILQI</sequence>
<reference evidence="1" key="1">
    <citation type="submission" date="2022-01" db="EMBL/GenBank/DDBJ databases">
        <authorList>
            <person name="Criscuolo A."/>
        </authorList>
    </citation>
    <scope>NUCLEOTIDE SEQUENCE</scope>
    <source>
        <strain evidence="1">CIP111891</strain>
    </source>
</reference>
<keyword evidence="2" id="KW-1185">Reference proteome</keyword>
<dbReference type="Proteomes" id="UP000838821">
    <property type="component" value="Unassembled WGS sequence"/>
</dbReference>
<dbReference type="EMBL" id="CAKMMW010000015">
    <property type="protein sequence ID" value="CAH1216826.1"/>
    <property type="molecule type" value="Genomic_DNA"/>
</dbReference>
<proteinExistence type="predicted"/>
<name>A0ABN8GVE7_9BACL</name>
<protein>
    <recommendedName>
        <fullName evidence="3">Leucine-rich repeat domain-containing protein</fullName>
    </recommendedName>
</protein>